<evidence type="ECO:0000313" key="1">
    <source>
        <dbReference type="EMBL" id="OIJ10110.1"/>
    </source>
</evidence>
<proteinExistence type="predicted"/>
<dbReference type="RefSeq" id="WP_071313874.1">
    <property type="nucleotide sequence ID" value="NZ_MLQQ01000040.1"/>
</dbReference>
<organism evidence="1 2">
    <name type="scientific">Anaerobacillus arseniciselenatis</name>
    <dbReference type="NCBI Taxonomy" id="85682"/>
    <lineage>
        <taxon>Bacteria</taxon>
        <taxon>Bacillati</taxon>
        <taxon>Bacillota</taxon>
        <taxon>Bacilli</taxon>
        <taxon>Bacillales</taxon>
        <taxon>Bacillaceae</taxon>
        <taxon>Anaerobacillus</taxon>
    </lineage>
</organism>
<reference evidence="1 2" key="1">
    <citation type="submission" date="2016-10" db="EMBL/GenBank/DDBJ databases">
        <title>Draft genome sequences of four alkaliphilic bacteria belonging to the Anaerobacillus genus.</title>
        <authorList>
            <person name="Bassil N.M."/>
            <person name="Lloyd J.R."/>
        </authorList>
    </citation>
    <scope>NUCLEOTIDE SEQUENCE [LARGE SCALE GENOMIC DNA]</scope>
    <source>
        <strain evidence="1 2">DSM 15340</strain>
    </source>
</reference>
<evidence type="ECO:0000313" key="2">
    <source>
        <dbReference type="Proteomes" id="UP000180098"/>
    </source>
</evidence>
<accession>A0A1S2LCX6</accession>
<sequence>MNNHFSESNYANVLLQLQQSLNSYLESIQQLIEAIEKSTLKEQNKNSVRKSISATITTLLEVQKIIYKKIQILISNFDLGDVFDEQTFIHPSFNQIKKKSNVIEVNKEINNMEKYHFKKENQSQNFVYYRSGQPAPPWKAVHLNNN</sequence>
<dbReference type="EMBL" id="MLQQ01000040">
    <property type="protein sequence ID" value="OIJ10110.1"/>
    <property type="molecule type" value="Genomic_DNA"/>
</dbReference>
<name>A0A1S2LCX6_9BACI</name>
<comment type="caution">
    <text evidence="1">The sequence shown here is derived from an EMBL/GenBank/DDBJ whole genome shotgun (WGS) entry which is preliminary data.</text>
</comment>
<dbReference type="Proteomes" id="UP000180098">
    <property type="component" value="Unassembled WGS sequence"/>
</dbReference>
<dbReference type="AlphaFoldDB" id="A0A1S2LCX6"/>
<gene>
    <name evidence="1" type="ORF">BKP35_13415</name>
</gene>
<keyword evidence="2" id="KW-1185">Reference proteome</keyword>
<protein>
    <submittedName>
        <fullName evidence="1">Uncharacterized protein</fullName>
    </submittedName>
</protein>